<protein>
    <submittedName>
        <fullName evidence="2">Uncharacterized protein</fullName>
    </submittedName>
</protein>
<keyword evidence="1" id="KW-1133">Transmembrane helix</keyword>
<dbReference type="AlphaFoldDB" id="A0A410RUC2"/>
<gene>
    <name evidence="2" type="ORF">EJ065_3851</name>
</gene>
<proteinExistence type="predicted"/>
<accession>A0A410RUC2</accession>
<name>A0A410RUC2_CORCK</name>
<evidence type="ECO:0000313" key="2">
    <source>
        <dbReference type="EMBL" id="QAT85411.1"/>
    </source>
</evidence>
<evidence type="ECO:0000313" key="3">
    <source>
        <dbReference type="Proteomes" id="UP000288758"/>
    </source>
</evidence>
<dbReference type="RefSeq" id="WP_276320195.1">
    <property type="nucleotide sequence ID" value="NZ_CP034669.1"/>
</dbReference>
<dbReference type="Proteomes" id="UP000288758">
    <property type="component" value="Chromosome"/>
</dbReference>
<evidence type="ECO:0000256" key="1">
    <source>
        <dbReference type="SAM" id="Phobius"/>
    </source>
</evidence>
<keyword evidence="1" id="KW-0812">Transmembrane</keyword>
<sequence length="40" mass="4288">MGRERTPTGTGGELSRRAWRHFAAAGALSLAAVFMLARTL</sequence>
<organism evidence="2 3">
    <name type="scientific">Corallococcus coralloides</name>
    <name type="common">Myxococcus coralloides</name>
    <dbReference type="NCBI Taxonomy" id="184914"/>
    <lineage>
        <taxon>Bacteria</taxon>
        <taxon>Pseudomonadati</taxon>
        <taxon>Myxococcota</taxon>
        <taxon>Myxococcia</taxon>
        <taxon>Myxococcales</taxon>
        <taxon>Cystobacterineae</taxon>
        <taxon>Myxococcaceae</taxon>
        <taxon>Corallococcus</taxon>
    </lineage>
</organism>
<dbReference type="EMBL" id="CP034669">
    <property type="protein sequence ID" value="QAT85411.1"/>
    <property type="molecule type" value="Genomic_DNA"/>
</dbReference>
<keyword evidence="1" id="KW-0472">Membrane</keyword>
<feature type="transmembrane region" description="Helical" evidence="1">
    <location>
        <begin position="18"/>
        <end position="37"/>
    </location>
</feature>
<reference evidence="2 3" key="1">
    <citation type="submission" date="2018-12" db="EMBL/GenBank/DDBJ databases">
        <title>Complete Genome Sequence of the Corallopyronin A producing Myxobacterium Corallococcus coralloides B035.</title>
        <authorList>
            <person name="Bouhired S.M."/>
            <person name="Rupp O."/>
            <person name="Blom J."/>
            <person name="Schaeberle T.F."/>
            <person name="Kehraus S."/>
            <person name="Schiefer A."/>
            <person name="Pfarr K."/>
            <person name="Goesmann A."/>
            <person name="Hoerauf A."/>
            <person name="Koenig G.M."/>
        </authorList>
    </citation>
    <scope>NUCLEOTIDE SEQUENCE [LARGE SCALE GENOMIC DNA]</scope>
    <source>
        <strain evidence="2 3">B035</strain>
    </source>
</reference>